<evidence type="ECO:0000259" key="5">
    <source>
        <dbReference type="Pfam" id="PF01979"/>
    </source>
</evidence>
<evidence type="ECO:0000313" key="7">
    <source>
        <dbReference type="Proteomes" id="UP001565368"/>
    </source>
</evidence>
<evidence type="ECO:0000313" key="6">
    <source>
        <dbReference type="EMBL" id="KAL1405852.1"/>
    </source>
</evidence>
<protein>
    <recommendedName>
        <fullName evidence="5">Amidohydrolase-related domain-containing protein</fullName>
    </recommendedName>
</protein>
<keyword evidence="3" id="KW-0378">Hydrolase</keyword>
<proteinExistence type="predicted"/>
<accession>A0ABR3PTS6</accession>
<evidence type="ECO:0000256" key="1">
    <source>
        <dbReference type="ARBA" id="ARBA00001947"/>
    </source>
</evidence>
<dbReference type="Proteomes" id="UP001565368">
    <property type="component" value="Unassembled WGS sequence"/>
</dbReference>
<name>A0ABR3PTS6_9TREE</name>
<comment type="caution">
    <text evidence="6">The sequence shown here is derived from an EMBL/GenBank/DDBJ whole genome shotgun (WGS) entry which is preliminary data.</text>
</comment>
<evidence type="ECO:0000256" key="4">
    <source>
        <dbReference type="ARBA" id="ARBA00022833"/>
    </source>
</evidence>
<dbReference type="InterPro" id="IPR006680">
    <property type="entry name" value="Amidohydro-rel"/>
</dbReference>
<dbReference type="SUPFAM" id="SSF51556">
    <property type="entry name" value="Metallo-dependent hydrolases"/>
    <property type="match status" value="1"/>
</dbReference>
<sequence length="467" mass="50303">MRFIRGTFVDTPAAGKLRIRLDHVLVVDGRGFISHVLPFSDPTIQSALALAPASAAPDSHSRALTTLPAHTFLLPTFADLHIHAPQYLYAGTGLDAPLMQWLDRYAYAAEERVDADPALAERLYARLARRLLEAGTGAAVAFGTIGVQANLLLAQAFQAAGIRAFVGKLSMDNSPRPTYGEASTAESLASLTSFLDGMDALAAPLATHERLVHPILTPRFVPVCSDELLRGIADIAHARGVKVQSHMCESRDQMAWVEGSRGKRDEVVFDEAGLLTEHTVQAHVTSFPPRLVELVKARGVTVAHCPLSNAYFSDAAFPLREAIDAGVKVGLGSDIAGGYALPLQVQMRQAVVVARLREGARREAAFEAGEEAGDGKGLRVDWVEALYLATRGGKGALGLGGVFEPGMEFDAQQITLAEDGAGVGQLDLFDLPDAPGLEWWTETVERWWCNGDDRNRTAVWVQGRQVL</sequence>
<dbReference type="InterPro" id="IPR051607">
    <property type="entry name" value="Metallo-dep_hydrolases"/>
</dbReference>
<dbReference type="SUPFAM" id="SSF51338">
    <property type="entry name" value="Composite domain of metallo-dependent hydrolases"/>
    <property type="match status" value="1"/>
</dbReference>
<feature type="domain" description="Amidohydrolase-related" evidence="5">
    <location>
        <begin position="72"/>
        <end position="465"/>
    </location>
</feature>
<evidence type="ECO:0000256" key="2">
    <source>
        <dbReference type="ARBA" id="ARBA00022723"/>
    </source>
</evidence>
<dbReference type="RefSeq" id="XP_069205796.1">
    <property type="nucleotide sequence ID" value="XM_069355955.1"/>
</dbReference>
<comment type="cofactor">
    <cofactor evidence="1">
        <name>Zn(2+)</name>
        <dbReference type="ChEBI" id="CHEBI:29105"/>
    </cofactor>
</comment>
<organism evidence="6 7">
    <name type="scientific">Vanrija albida</name>
    <dbReference type="NCBI Taxonomy" id="181172"/>
    <lineage>
        <taxon>Eukaryota</taxon>
        <taxon>Fungi</taxon>
        <taxon>Dikarya</taxon>
        <taxon>Basidiomycota</taxon>
        <taxon>Agaricomycotina</taxon>
        <taxon>Tremellomycetes</taxon>
        <taxon>Trichosporonales</taxon>
        <taxon>Trichosporonaceae</taxon>
        <taxon>Vanrija</taxon>
    </lineage>
</organism>
<keyword evidence="2" id="KW-0479">Metal-binding</keyword>
<dbReference type="InterPro" id="IPR032466">
    <property type="entry name" value="Metal_Hydrolase"/>
</dbReference>
<dbReference type="GeneID" id="95988573"/>
<dbReference type="PANTHER" id="PTHR11271">
    <property type="entry name" value="GUANINE DEAMINASE"/>
    <property type="match status" value="1"/>
</dbReference>
<dbReference type="InterPro" id="IPR011059">
    <property type="entry name" value="Metal-dep_hydrolase_composite"/>
</dbReference>
<evidence type="ECO:0000256" key="3">
    <source>
        <dbReference type="ARBA" id="ARBA00022801"/>
    </source>
</evidence>
<reference evidence="6 7" key="1">
    <citation type="submission" date="2023-08" db="EMBL/GenBank/DDBJ databases">
        <title>Annotated Genome Sequence of Vanrija albida AlHP1.</title>
        <authorList>
            <person name="Herzog R."/>
        </authorList>
    </citation>
    <scope>NUCLEOTIDE SEQUENCE [LARGE SCALE GENOMIC DNA]</scope>
    <source>
        <strain evidence="6 7">AlHP1</strain>
    </source>
</reference>
<dbReference type="Gene3D" id="3.20.20.140">
    <property type="entry name" value="Metal-dependent hydrolases"/>
    <property type="match status" value="1"/>
</dbReference>
<dbReference type="PANTHER" id="PTHR11271:SF6">
    <property type="entry name" value="GUANINE DEAMINASE"/>
    <property type="match status" value="1"/>
</dbReference>
<keyword evidence="7" id="KW-1185">Reference proteome</keyword>
<gene>
    <name evidence="6" type="ORF">Q8F55_007530</name>
</gene>
<dbReference type="Gene3D" id="2.30.40.10">
    <property type="entry name" value="Urease, subunit C, domain 1"/>
    <property type="match status" value="1"/>
</dbReference>
<dbReference type="Pfam" id="PF01979">
    <property type="entry name" value="Amidohydro_1"/>
    <property type="match status" value="1"/>
</dbReference>
<keyword evidence="4" id="KW-0862">Zinc</keyword>
<dbReference type="EMBL" id="JBBXJM010000006">
    <property type="protein sequence ID" value="KAL1405852.1"/>
    <property type="molecule type" value="Genomic_DNA"/>
</dbReference>